<dbReference type="InterPro" id="IPR018114">
    <property type="entry name" value="TRYPSIN_HIS"/>
</dbReference>
<name>A0AAQ4EZ81_AMBAM</name>
<dbReference type="InterPro" id="IPR001314">
    <property type="entry name" value="Peptidase_S1A"/>
</dbReference>
<evidence type="ECO:0000259" key="2">
    <source>
        <dbReference type="PROSITE" id="PS50240"/>
    </source>
</evidence>
<dbReference type="EMBL" id="JARKHS020009465">
    <property type="protein sequence ID" value="KAK8779743.1"/>
    <property type="molecule type" value="Genomic_DNA"/>
</dbReference>
<dbReference type="FunFam" id="2.40.10.10:FF:000068">
    <property type="entry name" value="transmembrane protease serine 2"/>
    <property type="match status" value="1"/>
</dbReference>
<sequence>MRTEYTACGVPQQLIPRIVGGQEYYEHKHPWLVAIFDYYKDFICVGSLISRRHVLTAAHCCDGQKSLSVKTGVHRLTDGLHQDVQHCTMHPEYKKRNLVNDIAVLELTSAIRYNEFQRPICLPLDAEDLVGRYGSIAGWGRESY</sequence>
<dbReference type="Gene3D" id="2.40.10.10">
    <property type="entry name" value="Trypsin-like serine proteases"/>
    <property type="match status" value="1"/>
</dbReference>
<dbReference type="SUPFAM" id="SSF50494">
    <property type="entry name" value="Trypsin-like serine proteases"/>
    <property type="match status" value="1"/>
</dbReference>
<protein>
    <recommendedName>
        <fullName evidence="2">Peptidase S1 domain-containing protein</fullName>
    </recommendedName>
</protein>
<dbReference type="PANTHER" id="PTHR24252">
    <property type="entry name" value="ACROSIN-RELATED"/>
    <property type="match status" value="1"/>
</dbReference>
<dbReference type="PROSITE" id="PS50240">
    <property type="entry name" value="TRYPSIN_DOM"/>
    <property type="match status" value="1"/>
</dbReference>
<dbReference type="Proteomes" id="UP001321473">
    <property type="component" value="Unassembled WGS sequence"/>
</dbReference>
<comment type="caution">
    <text evidence="3">The sequence shown here is derived from an EMBL/GenBank/DDBJ whole genome shotgun (WGS) entry which is preliminary data.</text>
</comment>
<keyword evidence="4" id="KW-1185">Reference proteome</keyword>
<evidence type="ECO:0000313" key="4">
    <source>
        <dbReference type="Proteomes" id="UP001321473"/>
    </source>
</evidence>
<dbReference type="Pfam" id="PF00089">
    <property type="entry name" value="Trypsin"/>
    <property type="match status" value="1"/>
</dbReference>
<dbReference type="PANTHER" id="PTHR24252:SF7">
    <property type="entry name" value="HYALIN"/>
    <property type="match status" value="1"/>
</dbReference>
<evidence type="ECO:0000313" key="3">
    <source>
        <dbReference type="EMBL" id="KAK8779743.1"/>
    </source>
</evidence>
<organism evidence="3 4">
    <name type="scientific">Amblyomma americanum</name>
    <name type="common">Lone star tick</name>
    <dbReference type="NCBI Taxonomy" id="6943"/>
    <lineage>
        <taxon>Eukaryota</taxon>
        <taxon>Metazoa</taxon>
        <taxon>Ecdysozoa</taxon>
        <taxon>Arthropoda</taxon>
        <taxon>Chelicerata</taxon>
        <taxon>Arachnida</taxon>
        <taxon>Acari</taxon>
        <taxon>Parasitiformes</taxon>
        <taxon>Ixodida</taxon>
        <taxon>Ixodoidea</taxon>
        <taxon>Ixodidae</taxon>
        <taxon>Amblyomminae</taxon>
        <taxon>Amblyomma</taxon>
    </lineage>
</organism>
<proteinExistence type="predicted"/>
<dbReference type="PROSITE" id="PS00134">
    <property type="entry name" value="TRYPSIN_HIS"/>
    <property type="match status" value="1"/>
</dbReference>
<reference evidence="3 4" key="1">
    <citation type="journal article" date="2023" name="Arcadia Sci">
        <title>De novo assembly of a long-read Amblyomma americanum tick genome.</title>
        <authorList>
            <person name="Chou S."/>
            <person name="Poskanzer K.E."/>
            <person name="Rollins M."/>
            <person name="Thuy-Boun P.S."/>
        </authorList>
    </citation>
    <scope>NUCLEOTIDE SEQUENCE [LARGE SCALE GENOMIC DNA]</scope>
    <source>
        <strain evidence="3">F_SG_1</strain>
        <tissue evidence="3">Salivary glands</tissue>
    </source>
</reference>
<dbReference type="SMART" id="SM00020">
    <property type="entry name" value="Tryp_SPc"/>
    <property type="match status" value="1"/>
</dbReference>
<dbReference type="GO" id="GO:0006508">
    <property type="term" value="P:proteolysis"/>
    <property type="evidence" value="ECO:0007669"/>
    <property type="project" value="InterPro"/>
</dbReference>
<keyword evidence="1" id="KW-1015">Disulfide bond</keyword>
<dbReference type="GO" id="GO:0004252">
    <property type="term" value="F:serine-type endopeptidase activity"/>
    <property type="evidence" value="ECO:0007669"/>
    <property type="project" value="InterPro"/>
</dbReference>
<dbReference type="InterPro" id="IPR043504">
    <property type="entry name" value="Peptidase_S1_PA_chymotrypsin"/>
</dbReference>
<dbReference type="PRINTS" id="PR00722">
    <property type="entry name" value="CHYMOTRYPSIN"/>
</dbReference>
<gene>
    <name evidence="3" type="ORF">V5799_018915</name>
</gene>
<evidence type="ECO:0000256" key="1">
    <source>
        <dbReference type="ARBA" id="ARBA00023157"/>
    </source>
</evidence>
<feature type="domain" description="Peptidase S1" evidence="2">
    <location>
        <begin position="18"/>
        <end position="144"/>
    </location>
</feature>
<dbReference type="InterPro" id="IPR009003">
    <property type="entry name" value="Peptidase_S1_PA"/>
</dbReference>
<feature type="non-terminal residue" evidence="3">
    <location>
        <position position="144"/>
    </location>
</feature>
<dbReference type="InterPro" id="IPR001254">
    <property type="entry name" value="Trypsin_dom"/>
</dbReference>
<dbReference type="AlphaFoldDB" id="A0AAQ4EZ81"/>
<accession>A0AAQ4EZ81</accession>